<evidence type="ECO:0000313" key="2">
    <source>
        <dbReference type="EMBL" id="CAK9141380.1"/>
    </source>
</evidence>
<evidence type="ECO:0000313" key="3">
    <source>
        <dbReference type="Proteomes" id="UP001642360"/>
    </source>
</evidence>
<accession>A0ABC8R8S7</accession>
<comment type="caution">
    <text evidence="2">The sequence shown here is derived from an EMBL/GenBank/DDBJ whole genome shotgun (WGS) entry which is preliminary data.</text>
</comment>
<sequence length="117" mass="12726">MHSPAQPVTVKTSKIGKSPLVFRTGRTQNGYTIPLKKRLAADKKERKEMGLRGLAGKARSEGTGAAPPAAVPVSSEKGVMDAHDMGGEFERVKEKDSTRENQGGKRGRWKALRQDLL</sequence>
<feature type="compositionally biased region" description="Basic and acidic residues" evidence="1">
    <location>
        <begin position="86"/>
        <end position="103"/>
    </location>
</feature>
<feature type="region of interest" description="Disordered" evidence="1">
    <location>
        <begin position="86"/>
        <end position="117"/>
    </location>
</feature>
<keyword evidence="3" id="KW-1185">Reference proteome</keyword>
<name>A0ABC8R8S7_9AQUA</name>
<dbReference type="Proteomes" id="UP001642360">
    <property type="component" value="Unassembled WGS sequence"/>
</dbReference>
<reference evidence="2 3" key="1">
    <citation type="submission" date="2024-02" db="EMBL/GenBank/DDBJ databases">
        <authorList>
            <person name="Vignale AGUSTIN F."/>
            <person name="Sosa J E."/>
            <person name="Modenutti C."/>
        </authorList>
    </citation>
    <scope>NUCLEOTIDE SEQUENCE [LARGE SCALE GENOMIC DNA]</scope>
</reference>
<protein>
    <submittedName>
        <fullName evidence="2">Uncharacterized protein</fullName>
    </submittedName>
</protein>
<evidence type="ECO:0000256" key="1">
    <source>
        <dbReference type="SAM" id="MobiDB-lite"/>
    </source>
</evidence>
<feature type="region of interest" description="Disordered" evidence="1">
    <location>
        <begin position="1"/>
        <end position="28"/>
    </location>
</feature>
<dbReference type="AlphaFoldDB" id="A0ABC8R8S7"/>
<organism evidence="2 3">
    <name type="scientific">Ilex paraguariensis</name>
    <name type="common">yerba mate</name>
    <dbReference type="NCBI Taxonomy" id="185542"/>
    <lineage>
        <taxon>Eukaryota</taxon>
        <taxon>Viridiplantae</taxon>
        <taxon>Streptophyta</taxon>
        <taxon>Embryophyta</taxon>
        <taxon>Tracheophyta</taxon>
        <taxon>Spermatophyta</taxon>
        <taxon>Magnoliopsida</taxon>
        <taxon>eudicotyledons</taxon>
        <taxon>Gunneridae</taxon>
        <taxon>Pentapetalae</taxon>
        <taxon>asterids</taxon>
        <taxon>campanulids</taxon>
        <taxon>Aquifoliales</taxon>
        <taxon>Aquifoliaceae</taxon>
        <taxon>Ilex</taxon>
    </lineage>
</organism>
<feature type="region of interest" description="Disordered" evidence="1">
    <location>
        <begin position="53"/>
        <end position="72"/>
    </location>
</feature>
<proteinExistence type="predicted"/>
<dbReference type="EMBL" id="CAUOFW020001131">
    <property type="protein sequence ID" value="CAK9141380.1"/>
    <property type="molecule type" value="Genomic_DNA"/>
</dbReference>
<gene>
    <name evidence="2" type="ORF">ILEXP_LOCUS8965</name>
</gene>